<dbReference type="PROSITE" id="PS50011">
    <property type="entry name" value="PROTEIN_KINASE_DOM"/>
    <property type="match status" value="1"/>
</dbReference>
<organism evidence="9">
    <name type="scientific">Medioppia subpectinata</name>
    <dbReference type="NCBI Taxonomy" id="1979941"/>
    <lineage>
        <taxon>Eukaryota</taxon>
        <taxon>Metazoa</taxon>
        <taxon>Ecdysozoa</taxon>
        <taxon>Arthropoda</taxon>
        <taxon>Chelicerata</taxon>
        <taxon>Arachnida</taxon>
        <taxon>Acari</taxon>
        <taxon>Acariformes</taxon>
        <taxon>Sarcoptiformes</taxon>
        <taxon>Oribatida</taxon>
        <taxon>Brachypylina</taxon>
        <taxon>Oppioidea</taxon>
        <taxon>Oppiidae</taxon>
        <taxon>Medioppia</taxon>
    </lineage>
</organism>
<keyword evidence="3" id="KW-0808">Transferase</keyword>
<feature type="domain" description="Protein kinase" evidence="8">
    <location>
        <begin position="1"/>
        <end position="268"/>
    </location>
</feature>
<dbReference type="InterPro" id="IPR017441">
    <property type="entry name" value="Protein_kinase_ATP_BS"/>
</dbReference>
<dbReference type="PROSITE" id="PS00107">
    <property type="entry name" value="PROTEIN_KINASE_ATP"/>
    <property type="match status" value="1"/>
</dbReference>
<evidence type="ECO:0000313" key="10">
    <source>
        <dbReference type="Proteomes" id="UP000759131"/>
    </source>
</evidence>
<dbReference type="GO" id="GO:0005634">
    <property type="term" value="C:nucleus"/>
    <property type="evidence" value="ECO:0007669"/>
    <property type="project" value="TreeGrafter"/>
</dbReference>
<evidence type="ECO:0000256" key="4">
    <source>
        <dbReference type="ARBA" id="ARBA00022741"/>
    </source>
</evidence>
<sequence>MSAIGSGGFGTVFKVKHRLDDKIYAVKRLQFVDISEETKQIVLKEVNSLSKLDSDFVVKYEDSWLESNHLYIQMQFYSQSLRSVLKDKPIVFGRQPEEELNVFEYFISCEIFKELLECVEYLHSSNPPVILRNLKPENILIDNNFMSNRFIKVCDFGLATDHNNDRQTVSPFVHSVCGTFGYIAPEVLMGKQYDHKSDIYSLSIIGEELFGIDLQDRHEVMTGNEYRIDCITDTDVEREVRSAPPPSPVLLGYDLMVSIHSNSGGDSQ</sequence>
<dbReference type="Pfam" id="PF00069">
    <property type="entry name" value="Pkinase"/>
    <property type="match status" value="1"/>
</dbReference>
<dbReference type="PANTHER" id="PTHR11042">
    <property type="entry name" value="EUKARYOTIC TRANSLATION INITIATION FACTOR 2-ALPHA KINASE EIF2-ALPHA KINASE -RELATED"/>
    <property type="match status" value="1"/>
</dbReference>
<evidence type="ECO:0000256" key="3">
    <source>
        <dbReference type="ARBA" id="ARBA00022679"/>
    </source>
</evidence>
<dbReference type="InterPro" id="IPR000719">
    <property type="entry name" value="Prot_kinase_dom"/>
</dbReference>
<feature type="binding site" evidence="7">
    <location>
        <position position="27"/>
    </location>
    <ligand>
        <name>ATP</name>
        <dbReference type="ChEBI" id="CHEBI:30616"/>
    </ligand>
</feature>
<dbReference type="Proteomes" id="UP000759131">
    <property type="component" value="Unassembled WGS sequence"/>
</dbReference>
<gene>
    <name evidence="9" type="ORF">OSB1V03_LOCUS12174</name>
</gene>
<dbReference type="PANTHER" id="PTHR11042:SF160">
    <property type="entry name" value="EUKARYOTIC TRANSLATION INITIATION FACTOR 2-ALPHA KINASE 1"/>
    <property type="match status" value="1"/>
</dbReference>
<evidence type="ECO:0000256" key="6">
    <source>
        <dbReference type="ARBA" id="ARBA00022840"/>
    </source>
</evidence>
<protein>
    <recommendedName>
        <fullName evidence="1">non-specific serine/threonine protein kinase</fullName>
        <ecNumber evidence="1">2.7.11.1</ecNumber>
    </recommendedName>
</protein>
<dbReference type="GO" id="GO:0005737">
    <property type="term" value="C:cytoplasm"/>
    <property type="evidence" value="ECO:0007669"/>
    <property type="project" value="TreeGrafter"/>
</dbReference>
<dbReference type="Gene3D" id="3.30.200.20">
    <property type="entry name" value="Phosphorylase Kinase, domain 1"/>
    <property type="match status" value="1"/>
</dbReference>
<proteinExistence type="predicted"/>
<evidence type="ECO:0000313" key="9">
    <source>
        <dbReference type="EMBL" id="CAD7631765.1"/>
    </source>
</evidence>
<keyword evidence="2" id="KW-0723">Serine/threonine-protein kinase</keyword>
<dbReference type="Gene3D" id="1.10.510.10">
    <property type="entry name" value="Transferase(Phosphotransferase) domain 1"/>
    <property type="match status" value="1"/>
</dbReference>
<keyword evidence="5" id="KW-0418">Kinase</keyword>
<evidence type="ECO:0000256" key="5">
    <source>
        <dbReference type="ARBA" id="ARBA00022777"/>
    </source>
</evidence>
<keyword evidence="4 7" id="KW-0547">Nucleotide-binding</keyword>
<dbReference type="EMBL" id="OC864525">
    <property type="protein sequence ID" value="CAD7631765.1"/>
    <property type="molecule type" value="Genomic_DNA"/>
</dbReference>
<evidence type="ECO:0000256" key="7">
    <source>
        <dbReference type="PROSITE-ProRule" id="PRU10141"/>
    </source>
</evidence>
<dbReference type="SUPFAM" id="SSF56112">
    <property type="entry name" value="Protein kinase-like (PK-like)"/>
    <property type="match status" value="1"/>
</dbReference>
<keyword evidence="10" id="KW-1185">Reference proteome</keyword>
<evidence type="ECO:0000256" key="1">
    <source>
        <dbReference type="ARBA" id="ARBA00012513"/>
    </source>
</evidence>
<dbReference type="EMBL" id="CAJPIZ010009950">
    <property type="protein sequence ID" value="CAG2112195.1"/>
    <property type="molecule type" value="Genomic_DNA"/>
</dbReference>
<dbReference type="GO" id="GO:0004694">
    <property type="term" value="F:eukaryotic translation initiation factor 2alpha kinase activity"/>
    <property type="evidence" value="ECO:0007669"/>
    <property type="project" value="TreeGrafter"/>
</dbReference>
<dbReference type="EC" id="2.7.11.1" evidence="1"/>
<evidence type="ECO:0000259" key="8">
    <source>
        <dbReference type="PROSITE" id="PS50011"/>
    </source>
</evidence>
<evidence type="ECO:0000256" key="2">
    <source>
        <dbReference type="ARBA" id="ARBA00022527"/>
    </source>
</evidence>
<dbReference type="InterPro" id="IPR050339">
    <property type="entry name" value="CC_SR_Kinase"/>
</dbReference>
<dbReference type="OrthoDB" id="341578at2759"/>
<keyword evidence="6 7" id="KW-0067">ATP-binding</keyword>
<reference evidence="9" key="1">
    <citation type="submission" date="2020-11" db="EMBL/GenBank/DDBJ databases">
        <authorList>
            <person name="Tran Van P."/>
        </authorList>
    </citation>
    <scope>NUCLEOTIDE SEQUENCE</scope>
</reference>
<dbReference type="AlphaFoldDB" id="A0A7R9KZ06"/>
<dbReference type="GO" id="GO:0005524">
    <property type="term" value="F:ATP binding"/>
    <property type="evidence" value="ECO:0007669"/>
    <property type="project" value="UniProtKB-UniRule"/>
</dbReference>
<accession>A0A7R9KZ06</accession>
<name>A0A7R9KZ06_9ACAR</name>
<dbReference type="InterPro" id="IPR011009">
    <property type="entry name" value="Kinase-like_dom_sf"/>
</dbReference>